<dbReference type="PANTHER" id="PTHR16220:SF0">
    <property type="entry name" value="WD REPEAT-CONTAINING PROTEIN WRAP73"/>
    <property type="match status" value="1"/>
</dbReference>
<dbReference type="GO" id="GO:0005815">
    <property type="term" value="C:microtubule organizing center"/>
    <property type="evidence" value="ECO:0007669"/>
    <property type="project" value="TreeGrafter"/>
</dbReference>
<dbReference type="GO" id="GO:1990811">
    <property type="term" value="C:MWP complex"/>
    <property type="evidence" value="ECO:0007669"/>
    <property type="project" value="TreeGrafter"/>
</dbReference>
<dbReference type="EMBL" id="ASPP01027676">
    <property type="protein sequence ID" value="ETO05902.1"/>
    <property type="molecule type" value="Genomic_DNA"/>
</dbReference>
<keyword evidence="2" id="KW-1185">Reference proteome</keyword>
<reference evidence="1 2" key="1">
    <citation type="journal article" date="2013" name="Curr. Biol.">
        <title>The Genome of the Foraminiferan Reticulomyxa filosa.</title>
        <authorList>
            <person name="Glockner G."/>
            <person name="Hulsmann N."/>
            <person name="Schleicher M."/>
            <person name="Noegel A.A."/>
            <person name="Eichinger L."/>
            <person name="Gallinger C."/>
            <person name="Pawlowski J."/>
            <person name="Sierra R."/>
            <person name="Euteneuer U."/>
            <person name="Pillet L."/>
            <person name="Moustafa A."/>
            <person name="Platzer M."/>
            <person name="Groth M."/>
            <person name="Szafranski K."/>
            <person name="Schliwa M."/>
        </authorList>
    </citation>
    <scope>NUCLEOTIDE SEQUENCE [LARGE SCALE GENOMIC DNA]</scope>
</reference>
<organism evidence="1 2">
    <name type="scientific">Reticulomyxa filosa</name>
    <dbReference type="NCBI Taxonomy" id="46433"/>
    <lineage>
        <taxon>Eukaryota</taxon>
        <taxon>Sar</taxon>
        <taxon>Rhizaria</taxon>
        <taxon>Retaria</taxon>
        <taxon>Foraminifera</taxon>
        <taxon>Monothalamids</taxon>
        <taxon>Reticulomyxidae</taxon>
        <taxon>Reticulomyxa</taxon>
    </lineage>
</organism>
<evidence type="ECO:0000313" key="2">
    <source>
        <dbReference type="Proteomes" id="UP000023152"/>
    </source>
</evidence>
<dbReference type="InterPro" id="IPR036322">
    <property type="entry name" value="WD40_repeat_dom_sf"/>
</dbReference>
<dbReference type="AlphaFoldDB" id="X6LXP7"/>
<sequence length="179" mass="20696">KDGVSKSKVAMAMMNLQETENETNSNTTKVLQSKFVLKKLPVDIEYQSSSEIKLKENPKFGVEKLEWSPNSRFLAFVNDNMAKYVWIWDMKCLCLHSVLKHLSPVLQLLWTGNEHSSNQLASCCNQRDQLYLWNKKGAVVIRVLASRFVVRQMYAQPNNECICLVDNGHFCCCYDFNFE</sequence>
<comment type="caution">
    <text evidence="1">The sequence shown here is derived from an EMBL/GenBank/DDBJ whole genome shotgun (WGS) entry which is preliminary data.</text>
</comment>
<gene>
    <name evidence="1" type="ORF">RFI_31494</name>
</gene>
<dbReference type="Proteomes" id="UP000023152">
    <property type="component" value="Unassembled WGS sequence"/>
</dbReference>
<dbReference type="InterPro" id="IPR052778">
    <property type="entry name" value="Centrosome-WD_assoc"/>
</dbReference>
<evidence type="ECO:0000313" key="1">
    <source>
        <dbReference type="EMBL" id="ETO05902.1"/>
    </source>
</evidence>
<feature type="non-terminal residue" evidence="1">
    <location>
        <position position="1"/>
    </location>
</feature>
<dbReference type="PANTHER" id="PTHR16220">
    <property type="entry name" value="WD REPEAT PROTEIN 8-RELATED"/>
    <property type="match status" value="1"/>
</dbReference>
<dbReference type="Gene3D" id="2.130.10.10">
    <property type="entry name" value="YVTN repeat-like/Quinoprotein amine dehydrogenase"/>
    <property type="match status" value="1"/>
</dbReference>
<protein>
    <submittedName>
        <fullName evidence="1">Uncharacterized protein</fullName>
    </submittedName>
</protein>
<name>X6LXP7_RETFI</name>
<dbReference type="InterPro" id="IPR015943">
    <property type="entry name" value="WD40/YVTN_repeat-like_dom_sf"/>
</dbReference>
<accession>X6LXP7</accession>
<dbReference type="OrthoDB" id="308690at2759"/>
<proteinExistence type="predicted"/>
<dbReference type="SUPFAM" id="SSF50978">
    <property type="entry name" value="WD40 repeat-like"/>
    <property type="match status" value="1"/>
</dbReference>